<evidence type="ECO:0000259" key="4">
    <source>
        <dbReference type="Pfam" id="PF17171"/>
    </source>
</evidence>
<organism evidence="5 6">
    <name type="scientific">Heterodera schachtii</name>
    <name type="common">Sugarbeet cyst nematode worm</name>
    <name type="synonym">Tylenchus schachtii</name>
    <dbReference type="NCBI Taxonomy" id="97005"/>
    <lineage>
        <taxon>Eukaryota</taxon>
        <taxon>Metazoa</taxon>
        <taxon>Ecdysozoa</taxon>
        <taxon>Nematoda</taxon>
        <taxon>Chromadorea</taxon>
        <taxon>Rhabditida</taxon>
        <taxon>Tylenchina</taxon>
        <taxon>Tylenchomorpha</taxon>
        <taxon>Tylenchoidea</taxon>
        <taxon>Heteroderidae</taxon>
        <taxon>Heteroderinae</taxon>
        <taxon>Heterodera</taxon>
    </lineage>
</organism>
<gene>
    <name evidence="5" type="ORF">niasHS_005106</name>
</gene>
<keyword evidence="2" id="KW-0812">Transmembrane</keyword>
<evidence type="ECO:0000256" key="2">
    <source>
        <dbReference type="SAM" id="Phobius"/>
    </source>
</evidence>
<dbReference type="PANTHER" id="PTHR12289:SF41">
    <property type="entry name" value="FAILED AXON CONNECTIONS-RELATED"/>
    <property type="match status" value="1"/>
</dbReference>
<feature type="compositionally biased region" description="Basic and acidic residues" evidence="1">
    <location>
        <begin position="1479"/>
        <end position="1489"/>
    </location>
</feature>
<dbReference type="EMBL" id="JBICCN010000125">
    <property type="protein sequence ID" value="KAL3091551.1"/>
    <property type="molecule type" value="Genomic_DNA"/>
</dbReference>
<evidence type="ECO:0000313" key="5">
    <source>
        <dbReference type="EMBL" id="KAL3091551.1"/>
    </source>
</evidence>
<feature type="signal peptide" evidence="3">
    <location>
        <begin position="1"/>
        <end position="25"/>
    </location>
</feature>
<feature type="transmembrane region" description="Helical" evidence="2">
    <location>
        <begin position="615"/>
        <end position="638"/>
    </location>
</feature>
<proteinExistence type="predicted"/>
<dbReference type="Pfam" id="PF17171">
    <property type="entry name" value="GST_C_6"/>
    <property type="match status" value="1"/>
</dbReference>
<keyword evidence="2" id="KW-1133">Transmembrane helix</keyword>
<feature type="region of interest" description="Disordered" evidence="1">
    <location>
        <begin position="257"/>
        <end position="304"/>
    </location>
</feature>
<evidence type="ECO:0000256" key="3">
    <source>
        <dbReference type="SAM" id="SignalP"/>
    </source>
</evidence>
<evidence type="ECO:0000256" key="1">
    <source>
        <dbReference type="SAM" id="MobiDB-lite"/>
    </source>
</evidence>
<feature type="compositionally biased region" description="Basic and acidic residues" evidence="1">
    <location>
        <begin position="1296"/>
        <end position="1315"/>
    </location>
</feature>
<protein>
    <recommendedName>
        <fullName evidence="4">Metaxin glutathione S-transferase domain-containing protein</fullName>
    </recommendedName>
</protein>
<evidence type="ECO:0000313" key="6">
    <source>
        <dbReference type="Proteomes" id="UP001620645"/>
    </source>
</evidence>
<keyword evidence="6" id="KW-1185">Reference proteome</keyword>
<comment type="caution">
    <text evidence="5">The sequence shown here is derived from an EMBL/GenBank/DDBJ whole genome shotgun (WGS) entry which is preliminary data.</text>
</comment>
<accession>A0ABD2JLR3</accession>
<dbReference type="InterPro" id="IPR033468">
    <property type="entry name" value="Metaxin_GST"/>
</dbReference>
<feature type="region of interest" description="Disordered" evidence="1">
    <location>
        <begin position="1455"/>
        <end position="1504"/>
    </location>
</feature>
<keyword evidence="3" id="KW-0732">Signal</keyword>
<dbReference type="InterPro" id="IPR050931">
    <property type="entry name" value="Mito_Protein_Transport_Metaxin"/>
</dbReference>
<feature type="compositionally biased region" description="Acidic residues" evidence="1">
    <location>
        <begin position="284"/>
        <end position="304"/>
    </location>
</feature>
<feature type="region of interest" description="Disordered" evidence="1">
    <location>
        <begin position="34"/>
        <end position="77"/>
    </location>
</feature>
<name>A0ABD2JLR3_HETSC</name>
<feature type="chain" id="PRO_5044746560" description="Metaxin glutathione S-transferase domain-containing protein" evidence="3">
    <location>
        <begin position="26"/>
        <end position="1989"/>
    </location>
</feature>
<feature type="region of interest" description="Disordered" evidence="1">
    <location>
        <begin position="445"/>
        <end position="479"/>
    </location>
</feature>
<sequence>MTPIFVSIALCILLHTNTFPHNAHAAGDYASDDEQNFPLLDSEDSSSTASFTDTENYESDTDSSGEHSNQTPKKRWQKAGKQIIKNYDWKKVEYYLNKEVLPNIRKEVYLHKLMGTTQYKMPPPFTGIVKAVPAQKFEKAKVKYGAWGAWCRWATEYGRSHAKFMEKHGKGEARFQSDQETVETIMLYVQKKLDKMVESSKKAKDEAKTTKIHGMKKQFDDVHTNMPEGGCTLSFEHEDATLSTAYLFNQGLVDEAQQGNTKNDDDDDAKSAKKFQPFWYKTNDEEDTVKDDNNDDDDDDEENADETNTYAAMQAIRHGRAGFGKDAKMDWTHLPPYKAEKEIPPNSLQKFLNIMSHIYKSIKESVAHGTKWVVNKWWRKKETKNVPDCELNEKMQTEHTGRLTDSQKAEIVKNADSGLEITQIMHELMATDNPGDYLVEQLEPKKKSAKDEHLEDPDKKSGAKEGSKKKKSASEQRKDNYNKIMKLLKQQKLHPFDFLAGTAQTEQGAEQFQIGGIQYIISGQIANKKKWEKKVKSEMDKANDTCGRLAKLVANTLYDNNTDPQAVDLRGRLAAQMINNVNTQKDLRGLAMQMMLSIFGSGLIALLFDALIWPVLVGLLTPIIGPWAIPLSIVLYSMTPLFAETFDSLVIKRAIAMSRGAPMFPKRAVLMQNFRAALASGVIAAFGSIPNNSMEFVNIGLYALPFLTMTNMLATATSAAMVPAEIHAAEDETKEHVLRLIEKGFFPMPKLDKQHKQQMSEEEANEALEQYVAERVDRVLDLAKTTGMARNSMSTGIMLSLTVGFAPFYALQSFGLIGANVVKIILIIFNAPTEILSMGVDRMMSTKAGWDAKKNRRMVGLIMRKAIEKLEDKNNDGLMASISEDEVYHVYYSNKGARFMNKFGKGIVNTMTIAGKFLKYCGGKVAWGVSKLVEMPLVRNLVGAKRKIREDLQNKFLPLLAKKNIVENWKEDVIYLITYPRLSAIKKGDVPVISPAALKLEAWLKLRKFTVYRVTNGFLFADLFGQQRVPFVELNGKQLTGTTDHIIEELEKSAVAIKSAELRMDRLNMARNGYNDKDGRKELRRKERLIRRTFDEIVTKCLMKDREKSIKIPYQDHLINVSAGLQKNDAGFLWGNRALFKRMVTTMPRLYPKWFDNNDTLAMKNATFWEAFWVEYFKPEKDRRKYSPGWETLSADEQLIKDLRDQDVPKATFEIFRRYKRKLYNEVKSQKVREYNEEKDAWKVQHHARNEVTKEMLAIKYDELNAVQIVAKVKSAMELAAKQLTETIKKMKNREKKPTEEELRMEKGVKAKKPTEITQAEKQTSEKQIVFLFGDRPTPADASLFAHLVQLFETPLKIKELEDYINEVKEPKHKEHVLLQYVEGIKNEIKWDKMKHSEKLYEKPDKKPVEKPFNFEWVEDEKKMKKYKGPFELKFKNDLEFDPTFMEFIEDEEKYEQEEFGANDEPKEEEEEEENSAQTEEKKTGKEQGGESTPTEETEEAEKQRYTWEQIVTFEMFNEEETWKILVNRRHLYEEPKDPGNFLWRYPKVVEFVTRHILRITDCEYEKDNSQNAFGPWVYALQNGLDEIEHELEQNEPFKQIANIRRQKGNNIAYDFNKWLLARKRTAAARALLHLMALHFCKRFAELGNGQTTLPLSSNPSQGDASSTRQTVSVGLCEAHKEHALDQLKKARAAQMIDKYEELMKKLIDQIFDNYEKLNVPVYSLHTEVTSFKPVAKPIAGNELLKYVPYKDASRVEHVGYRVNHVLLYYYPDVVHFMLHAMMDVAGVTSAVTLQRSFAYFYRRVFDNTKLRDKREQLVHAMKQTVGGSKISAEKRERFADALVRFAAAFICVGKIEADQCEVVHRNEAGNKLKAIIGESESIELEKHVKVFVHQFIVSYNELIVEEELDKYSTKIVADLEMLPKGPGFFDRMREEYRTLNENPPKEVEAEVRAEMEKNKRSPELQRLQQKTGFMNNVLRFWQTEKGDL</sequence>
<feature type="region of interest" description="Disordered" evidence="1">
    <location>
        <begin position="1293"/>
        <end position="1320"/>
    </location>
</feature>
<feature type="transmembrane region" description="Helical" evidence="2">
    <location>
        <begin position="590"/>
        <end position="608"/>
    </location>
</feature>
<feature type="compositionally biased region" description="Polar residues" evidence="1">
    <location>
        <begin position="45"/>
        <end position="54"/>
    </location>
</feature>
<dbReference type="Proteomes" id="UP001620645">
    <property type="component" value="Unassembled WGS sequence"/>
</dbReference>
<keyword evidence="2" id="KW-0472">Membrane</keyword>
<reference evidence="5 6" key="1">
    <citation type="submission" date="2024-10" db="EMBL/GenBank/DDBJ databases">
        <authorList>
            <person name="Kim D."/>
        </authorList>
    </citation>
    <scope>NUCLEOTIDE SEQUENCE [LARGE SCALE GENOMIC DNA]</scope>
    <source>
        <strain evidence="5">Taebaek</strain>
    </source>
</reference>
<dbReference type="PANTHER" id="PTHR12289">
    <property type="entry name" value="METAXIN RELATED"/>
    <property type="match status" value="1"/>
</dbReference>
<feature type="domain" description="Metaxin glutathione S-transferase" evidence="4">
    <location>
        <begin position="1331"/>
        <end position="1368"/>
    </location>
</feature>
<feature type="compositionally biased region" description="Acidic residues" evidence="1">
    <location>
        <begin position="1455"/>
        <end position="1475"/>
    </location>
</feature>